<gene>
    <name evidence="8" type="ORF">SOO65_07135</name>
</gene>
<dbReference type="Proteomes" id="UP001324634">
    <property type="component" value="Chromosome"/>
</dbReference>
<feature type="transmembrane region" description="Helical" evidence="7">
    <location>
        <begin position="140"/>
        <end position="161"/>
    </location>
</feature>
<dbReference type="InterPro" id="IPR051907">
    <property type="entry name" value="DoxX-like_oxidoreductase"/>
</dbReference>
<dbReference type="GO" id="GO:0005886">
    <property type="term" value="C:plasma membrane"/>
    <property type="evidence" value="ECO:0007669"/>
    <property type="project" value="UniProtKB-SubCell"/>
</dbReference>
<dbReference type="EMBL" id="CP139487">
    <property type="protein sequence ID" value="WPU66516.1"/>
    <property type="molecule type" value="Genomic_DNA"/>
</dbReference>
<evidence type="ECO:0000256" key="4">
    <source>
        <dbReference type="ARBA" id="ARBA00022692"/>
    </source>
</evidence>
<keyword evidence="6 7" id="KW-0472">Membrane</keyword>
<dbReference type="RefSeq" id="WP_321398807.1">
    <property type="nucleotide sequence ID" value="NZ_CP139487.1"/>
</dbReference>
<evidence type="ECO:0000256" key="3">
    <source>
        <dbReference type="ARBA" id="ARBA00022475"/>
    </source>
</evidence>
<evidence type="ECO:0000256" key="7">
    <source>
        <dbReference type="SAM" id="Phobius"/>
    </source>
</evidence>
<keyword evidence="3" id="KW-1003">Cell membrane</keyword>
<protein>
    <submittedName>
        <fullName evidence="8">DoxX family protein</fullName>
    </submittedName>
</protein>
<feature type="transmembrane region" description="Helical" evidence="7">
    <location>
        <begin position="20"/>
        <end position="37"/>
    </location>
</feature>
<name>A0AAX4HSX9_9BACT</name>
<proteinExistence type="inferred from homology"/>
<dbReference type="PANTHER" id="PTHR33452:SF1">
    <property type="entry name" value="INNER MEMBRANE PROTEIN YPHA-RELATED"/>
    <property type="match status" value="1"/>
</dbReference>
<comment type="subcellular location">
    <subcellularLocation>
        <location evidence="1">Cell membrane</location>
        <topology evidence="1">Multi-pass membrane protein</topology>
    </subcellularLocation>
</comment>
<comment type="similarity">
    <text evidence="2">Belongs to the DoxX family.</text>
</comment>
<organism evidence="8 9">
    <name type="scientific">Peredibacter starrii</name>
    <dbReference type="NCBI Taxonomy" id="28202"/>
    <lineage>
        <taxon>Bacteria</taxon>
        <taxon>Pseudomonadati</taxon>
        <taxon>Bdellovibrionota</taxon>
        <taxon>Bacteriovoracia</taxon>
        <taxon>Bacteriovoracales</taxon>
        <taxon>Bacteriovoracaceae</taxon>
        <taxon>Peredibacter</taxon>
    </lineage>
</organism>
<evidence type="ECO:0000256" key="2">
    <source>
        <dbReference type="ARBA" id="ARBA00006679"/>
    </source>
</evidence>
<dbReference type="InterPro" id="IPR032808">
    <property type="entry name" value="DoxX"/>
</dbReference>
<evidence type="ECO:0000256" key="1">
    <source>
        <dbReference type="ARBA" id="ARBA00004651"/>
    </source>
</evidence>
<keyword evidence="5 7" id="KW-1133">Transmembrane helix</keyword>
<reference evidence="8 9" key="1">
    <citation type="submission" date="2023-11" db="EMBL/GenBank/DDBJ databases">
        <title>Peredibacter starrii A3.12.</title>
        <authorList>
            <person name="Mitchell R.J."/>
        </authorList>
    </citation>
    <scope>NUCLEOTIDE SEQUENCE [LARGE SCALE GENOMIC DNA]</scope>
    <source>
        <strain evidence="8 9">A3.12</strain>
    </source>
</reference>
<evidence type="ECO:0000313" key="9">
    <source>
        <dbReference type="Proteomes" id="UP001324634"/>
    </source>
</evidence>
<keyword evidence="4 7" id="KW-0812">Transmembrane</keyword>
<dbReference type="KEGG" id="psti:SOO65_07135"/>
<evidence type="ECO:0000313" key="8">
    <source>
        <dbReference type="EMBL" id="WPU66516.1"/>
    </source>
</evidence>
<evidence type="ECO:0000256" key="5">
    <source>
        <dbReference type="ARBA" id="ARBA00022989"/>
    </source>
</evidence>
<evidence type="ECO:0000256" key="6">
    <source>
        <dbReference type="ARBA" id="ARBA00023136"/>
    </source>
</evidence>
<accession>A0AAX4HSX9</accession>
<dbReference type="Pfam" id="PF07681">
    <property type="entry name" value="DoxX"/>
    <property type="match status" value="1"/>
</dbReference>
<keyword evidence="9" id="KW-1185">Reference proteome</keyword>
<dbReference type="PANTHER" id="PTHR33452">
    <property type="entry name" value="OXIDOREDUCTASE CATD-RELATED"/>
    <property type="match status" value="1"/>
</dbReference>
<dbReference type="AlphaFoldDB" id="A0AAX4HSX9"/>
<sequence>MKLTNKIFRSGSHDSFTSTGLLTLRIVAGLAMVLHGTPKLANPTGWLGDSVPALFQFLAVLAEVGGGLAVTVGLLTPVSTFGVVATMVMAVRTHLVAGDPLFRITISNTNAGAGVEYLGLPQWFALGGGNSGWGTGSAELAFLFLIMSATLFFTGAGKYSLDAVINAQNK</sequence>
<feature type="transmembrane region" description="Helical" evidence="7">
    <location>
        <begin position="57"/>
        <end position="89"/>
    </location>
</feature>